<accession>A0A0D5YK42</accession>
<reference evidence="1 2" key="1">
    <citation type="journal article" date="2015" name="J. Bacteriol.">
        <title>Resources for Genetic and Genomic Analysis of Emerging Pathogen Acinetobacter baumannii.</title>
        <authorList>
            <person name="Gallagher L.A."/>
            <person name="Ramage E."/>
            <person name="Weiss E.J."/>
            <person name="Radey M."/>
            <person name="Hayden H.S."/>
            <person name="Held K.G."/>
            <person name="Huse H.K."/>
            <person name="Zurawski D.V."/>
            <person name="Brittnacher M.J."/>
            <person name="Manoil C."/>
        </authorList>
    </citation>
    <scope>NUCLEOTIDE SEQUENCE [LARGE SCALE GENOMIC DNA]</scope>
    <source>
        <strain evidence="1 2">AB5075-UW</strain>
    </source>
</reference>
<dbReference type="PATRIC" id="fig|470.1314.peg.2155"/>
<evidence type="ECO:0000313" key="1">
    <source>
        <dbReference type="EMBL" id="AKA32171.1"/>
    </source>
</evidence>
<reference evidence="2" key="2">
    <citation type="submission" date="2015-03" db="EMBL/GenBank/DDBJ databases">
        <authorList>
            <person name="Gallagher L.A."/>
            <person name="Hayden H.S."/>
            <person name="Weiss E.J."/>
            <person name="Hager K.R."/>
            <person name="Ramage E."/>
            <person name="Radey M.R."/>
            <person name="Bydalek R."/>
            <person name="Manoil C."/>
            <person name="Miller S.I."/>
            <person name="Brittnacher M.J."/>
        </authorList>
    </citation>
    <scope>NUCLEOTIDE SEQUENCE [LARGE SCALE GENOMIC DNA]</scope>
    <source>
        <strain evidence="2">AB5075-UW</strain>
    </source>
</reference>
<proteinExistence type="predicted"/>
<sequence>MTIILYFLNSFIKPTYIQPLLLKQSFLRVLSHPLFKRTTHYRVRKIFT</sequence>
<evidence type="ECO:0000313" key="2">
    <source>
        <dbReference type="Proteomes" id="UP000032746"/>
    </source>
</evidence>
<name>A0A0D5YK42_ACIBA</name>
<dbReference type="AlphaFoldDB" id="A0A0D5YK42"/>
<protein>
    <submittedName>
        <fullName evidence="1">Uncharacterized protein</fullName>
    </submittedName>
</protein>
<dbReference type="EMBL" id="CP008706">
    <property type="protein sequence ID" value="AKA32171.1"/>
    <property type="molecule type" value="Genomic_DNA"/>
</dbReference>
<dbReference type="Proteomes" id="UP000032746">
    <property type="component" value="Chromosome"/>
</dbReference>
<organism evidence="1 2">
    <name type="scientific">Acinetobacter baumannii</name>
    <dbReference type="NCBI Taxonomy" id="470"/>
    <lineage>
        <taxon>Bacteria</taxon>
        <taxon>Pseudomonadati</taxon>
        <taxon>Pseudomonadota</taxon>
        <taxon>Gammaproteobacteria</taxon>
        <taxon>Moraxellales</taxon>
        <taxon>Moraxellaceae</taxon>
        <taxon>Acinetobacter</taxon>
        <taxon>Acinetobacter calcoaceticus/baumannii complex</taxon>
    </lineage>
</organism>
<gene>
    <name evidence="1" type="ORF">ABUW_2444</name>
</gene>